<dbReference type="Pfam" id="PF13489">
    <property type="entry name" value="Methyltransf_23"/>
    <property type="match status" value="1"/>
</dbReference>
<dbReference type="AlphaFoldDB" id="A0A9X1Z585"/>
<dbReference type="EMBL" id="JAKILJ010000002">
    <property type="protein sequence ID" value="MCL1103949.1"/>
    <property type="molecule type" value="Genomic_DNA"/>
</dbReference>
<keyword evidence="2" id="KW-1185">Reference proteome</keyword>
<gene>
    <name evidence="1" type="ORF">L2749_01545</name>
</gene>
<dbReference type="InterPro" id="IPR029063">
    <property type="entry name" value="SAM-dependent_MTases_sf"/>
</dbReference>
<keyword evidence="1" id="KW-0808">Transferase</keyword>
<evidence type="ECO:0000313" key="1">
    <source>
        <dbReference type="EMBL" id="MCL1103949.1"/>
    </source>
</evidence>
<dbReference type="PANTHER" id="PTHR43861">
    <property type="entry name" value="TRANS-ACONITATE 2-METHYLTRANSFERASE-RELATED"/>
    <property type="match status" value="1"/>
</dbReference>
<dbReference type="Proteomes" id="UP001139408">
    <property type="component" value="Unassembled WGS sequence"/>
</dbReference>
<dbReference type="SUPFAM" id="SSF53335">
    <property type="entry name" value="S-adenosyl-L-methionine-dependent methyltransferases"/>
    <property type="match status" value="1"/>
</dbReference>
<evidence type="ECO:0000313" key="2">
    <source>
        <dbReference type="Proteomes" id="UP001139408"/>
    </source>
</evidence>
<organism evidence="1 2">
    <name type="scientific">Shewanella algicola</name>
    <dbReference type="NCBI Taxonomy" id="640633"/>
    <lineage>
        <taxon>Bacteria</taxon>
        <taxon>Pseudomonadati</taxon>
        <taxon>Pseudomonadota</taxon>
        <taxon>Gammaproteobacteria</taxon>
        <taxon>Alteromonadales</taxon>
        <taxon>Shewanellaceae</taxon>
        <taxon>Shewanella</taxon>
    </lineage>
</organism>
<comment type="caution">
    <text evidence="1">The sequence shown here is derived from an EMBL/GenBank/DDBJ whole genome shotgun (WGS) entry which is preliminary data.</text>
</comment>
<proteinExistence type="predicted"/>
<protein>
    <submittedName>
        <fullName evidence="1">Class I SAM-dependent methyltransferase</fullName>
    </submittedName>
</protein>
<dbReference type="RefSeq" id="WP_188923644.1">
    <property type="nucleotide sequence ID" value="NZ_BMQI01000002.1"/>
</dbReference>
<accession>A0A9X1Z585</accession>
<sequence>MAIASCQLCNRQQWQIFSDISFGIWEESSTILSRQNSVYPLSKCKHCGHVQISHEYTPALFEKLYFHSTQEAVMWHETLVGDNSPYEEMIDFALNDSTPKTVVDFGCGEGKLLAAANKRLPDSKLVGIDFNDRFSEDNIYYLSFDLNNLDQLPNQHWPEGIDLAMASHVLEHVINPVNFLQHIKRQLSPSGVVFIEVPDFSQCHILQSIGMSNLVNLQHIHYYTADSITFTAKRAGFKVVKISRITTGYIPRLQVLLTPNEIVQSHPSSSLFDAANVIKHYQAQCRQLRANLADALRESISRDGKVGIWGVGADFYNLMTEHADINDSIKQGNIVLFDYALKDRILQQHPILCSSQIPSAKYTVFMSPQLAETRIKMRALSQDWHNVLDPFYTGND</sequence>
<dbReference type="GO" id="GO:0032259">
    <property type="term" value="P:methylation"/>
    <property type="evidence" value="ECO:0007669"/>
    <property type="project" value="UniProtKB-KW"/>
</dbReference>
<dbReference type="CDD" id="cd02440">
    <property type="entry name" value="AdoMet_MTases"/>
    <property type="match status" value="1"/>
</dbReference>
<keyword evidence="1" id="KW-0489">Methyltransferase</keyword>
<dbReference type="GO" id="GO:0008168">
    <property type="term" value="F:methyltransferase activity"/>
    <property type="evidence" value="ECO:0007669"/>
    <property type="project" value="UniProtKB-KW"/>
</dbReference>
<dbReference type="Gene3D" id="3.40.50.150">
    <property type="entry name" value="Vaccinia Virus protein VP39"/>
    <property type="match status" value="1"/>
</dbReference>
<reference evidence="1" key="1">
    <citation type="submission" date="2022-01" db="EMBL/GenBank/DDBJ databases">
        <title>Whole genome-based taxonomy of the Shewanellaceae.</title>
        <authorList>
            <person name="Martin-Rodriguez A.J."/>
        </authorList>
    </citation>
    <scope>NUCLEOTIDE SEQUENCE</scope>
    <source>
        <strain evidence="1">DSM 23803</strain>
    </source>
</reference>
<name>A0A9X1Z585_9GAMM</name>